<reference evidence="1 2" key="1">
    <citation type="submission" date="2017-03" db="EMBL/GenBank/DDBJ databases">
        <title>Genome sequence of Sphingomonas dokdonensis DSM 21029.</title>
        <authorList>
            <person name="Poehlein A."/>
            <person name="Wuebbeler J.H."/>
            <person name="Steinbuechel A."/>
            <person name="Daniel R."/>
        </authorList>
    </citation>
    <scope>NUCLEOTIDE SEQUENCE [LARGE SCALE GENOMIC DNA]</scope>
    <source>
        <strain evidence="1 2">DSM 21029</strain>
    </source>
</reference>
<sequence>MIDLHDTIDTIKRHLAEGSNRSLTYAALECRLAIERICYDRLARAHDYISHEEVRSWRPHHVIKLIEEDVDPHVASTYTFSISTQPALEGEDLTKKDYVTVGTQQGFDGARLAKLWNALSNTALHVSLPKSSGVSVTQFGSASAIRAKVEQALGELERIATGTMTSNGFGPGVSFTCECGQLVKRRSDQLSAGKVIHCINPACNESYKVKVEDDRINFDVRAVHVTCMCGEERRFPKAPLEKLRVNEIGRSHCSCGAEIIFCWKLFSAIHNPDAAKSDLG</sequence>
<protein>
    <submittedName>
        <fullName evidence="1">Uncharacterized protein</fullName>
    </submittedName>
</protein>
<evidence type="ECO:0000313" key="2">
    <source>
        <dbReference type="Proteomes" id="UP000197290"/>
    </source>
</evidence>
<organism evidence="1 2">
    <name type="scientific">Sphingomonas dokdonensis</name>
    <dbReference type="NCBI Taxonomy" id="344880"/>
    <lineage>
        <taxon>Bacteria</taxon>
        <taxon>Pseudomonadati</taxon>
        <taxon>Pseudomonadota</taxon>
        <taxon>Alphaproteobacteria</taxon>
        <taxon>Sphingomonadales</taxon>
        <taxon>Sphingomonadaceae</taxon>
        <taxon>Sphingomonas</taxon>
    </lineage>
</organism>
<dbReference type="Proteomes" id="UP000197290">
    <property type="component" value="Unassembled WGS sequence"/>
</dbReference>
<dbReference type="RefSeq" id="WP_088367211.1">
    <property type="nucleotide sequence ID" value="NZ_NBBI01000003.1"/>
</dbReference>
<evidence type="ECO:0000313" key="1">
    <source>
        <dbReference type="EMBL" id="OWK30193.1"/>
    </source>
</evidence>
<dbReference type="EMBL" id="NBBI01000003">
    <property type="protein sequence ID" value="OWK30193.1"/>
    <property type="molecule type" value="Genomic_DNA"/>
</dbReference>
<comment type="caution">
    <text evidence="1">The sequence shown here is derived from an EMBL/GenBank/DDBJ whole genome shotgun (WGS) entry which is preliminary data.</text>
</comment>
<proteinExistence type="predicted"/>
<keyword evidence="2" id="KW-1185">Reference proteome</keyword>
<accession>A0A245ZKC7</accession>
<gene>
    <name evidence="1" type="ORF">SPDO_18750</name>
</gene>
<name>A0A245ZKC7_9SPHN</name>
<dbReference type="OrthoDB" id="8910754at2"/>
<dbReference type="AlphaFoldDB" id="A0A245ZKC7"/>